<gene>
    <name evidence="1" type="ORF">CCR75_006774</name>
</gene>
<evidence type="ECO:0000313" key="2">
    <source>
        <dbReference type="Proteomes" id="UP000294530"/>
    </source>
</evidence>
<dbReference type="GeneID" id="94350513"/>
<sequence>MLNRYQVPQPLQFIAEVVAFQFTQILFLTLSVDLDVDCNWLQIIGNSSLSSASQDVALKPGLAARVGIKVERILRFVRLLASCALSRKTTTVEMTETEIIELLRIEKHIVLVL</sequence>
<accession>A0A976FNG3</accession>
<dbReference type="Proteomes" id="UP000294530">
    <property type="component" value="Unassembled WGS sequence"/>
</dbReference>
<protein>
    <submittedName>
        <fullName evidence="1">Uncharacterized protein</fullName>
    </submittedName>
</protein>
<dbReference type="AlphaFoldDB" id="A0A976FNG3"/>
<comment type="caution">
    <text evidence="1">The sequence shown here is derived from an EMBL/GenBank/DDBJ whole genome shotgun (WGS) entry which is preliminary data.</text>
</comment>
<dbReference type="EMBL" id="SHOA02000019">
    <property type="protein sequence ID" value="TDH70008.1"/>
    <property type="molecule type" value="Genomic_DNA"/>
</dbReference>
<evidence type="ECO:0000313" key="1">
    <source>
        <dbReference type="EMBL" id="TDH70008.1"/>
    </source>
</evidence>
<dbReference type="RefSeq" id="XP_067819507.1">
    <property type="nucleotide sequence ID" value="XM_067964842.1"/>
</dbReference>
<organism evidence="1 2">
    <name type="scientific">Bremia lactucae</name>
    <name type="common">Lettuce downy mildew</name>
    <dbReference type="NCBI Taxonomy" id="4779"/>
    <lineage>
        <taxon>Eukaryota</taxon>
        <taxon>Sar</taxon>
        <taxon>Stramenopiles</taxon>
        <taxon>Oomycota</taxon>
        <taxon>Peronosporomycetes</taxon>
        <taxon>Peronosporales</taxon>
        <taxon>Peronosporaceae</taxon>
        <taxon>Bremia</taxon>
    </lineage>
</organism>
<dbReference type="KEGG" id="blac:94350513"/>
<name>A0A976FNG3_BRELC</name>
<proteinExistence type="predicted"/>
<keyword evidence="2" id="KW-1185">Reference proteome</keyword>
<reference evidence="1 2" key="1">
    <citation type="journal article" date="2021" name="Genome Biol.">
        <title>AFLAP: assembly-free linkage analysis pipeline using k-mers from genome sequencing data.</title>
        <authorList>
            <person name="Fletcher K."/>
            <person name="Zhang L."/>
            <person name="Gil J."/>
            <person name="Han R."/>
            <person name="Cavanaugh K."/>
            <person name="Michelmore R."/>
        </authorList>
    </citation>
    <scope>NUCLEOTIDE SEQUENCE [LARGE SCALE GENOMIC DNA]</scope>
    <source>
        <strain evidence="1 2">SF5</strain>
    </source>
</reference>